<feature type="non-terminal residue" evidence="1">
    <location>
        <position position="154"/>
    </location>
</feature>
<proteinExistence type="predicted"/>
<protein>
    <submittedName>
        <fullName evidence="1">Uncharacterized protein</fullName>
    </submittedName>
</protein>
<comment type="caution">
    <text evidence="1">The sequence shown here is derived from an EMBL/GenBank/DDBJ whole genome shotgun (WGS) entry which is preliminary data.</text>
</comment>
<keyword evidence="2" id="KW-1185">Reference proteome</keyword>
<evidence type="ECO:0000313" key="2">
    <source>
        <dbReference type="Proteomes" id="UP000792457"/>
    </source>
</evidence>
<dbReference type="AlphaFoldDB" id="A0A8K0KA77"/>
<dbReference type="Proteomes" id="UP000792457">
    <property type="component" value="Unassembled WGS sequence"/>
</dbReference>
<gene>
    <name evidence="1" type="ORF">J437_LFUL008466</name>
</gene>
<sequence>MMIKVFKLILSILTSQNLDPHFLLIAKLSAICFSGPVLDWLESYQVKRSQTVKIKSFDPFSILFLVSSKLITFNIYFADELILFCTIKDLNDWLTLKSDLNDLTRCCNANCTTQNSNPIFHYYYKEDYLVECTSITKNLEVNMDPQLNLDYYIN</sequence>
<organism evidence="1 2">
    <name type="scientific">Ladona fulva</name>
    <name type="common">Scarce chaser dragonfly</name>
    <name type="synonym">Libellula fulva</name>
    <dbReference type="NCBI Taxonomy" id="123851"/>
    <lineage>
        <taxon>Eukaryota</taxon>
        <taxon>Metazoa</taxon>
        <taxon>Ecdysozoa</taxon>
        <taxon>Arthropoda</taxon>
        <taxon>Hexapoda</taxon>
        <taxon>Insecta</taxon>
        <taxon>Pterygota</taxon>
        <taxon>Palaeoptera</taxon>
        <taxon>Odonata</taxon>
        <taxon>Epiprocta</taxon>
        <taxon>Anisoptera</taxon>
        <taxon>Libelluloidea</taxon>
        <taxon>Libellulidae</taxon>
        <taxon>Ladona</taxon>
    </lineage>
</organism>
<evidence type="ECO:0000313" key="1">
    <source>
        <dbReference type="EMBL" id="KAG8230025.1"/>
    </source>
</evidence>
<name>A0A8K0KA77_LADFU</name>
<dbReference type="EMBL" id="KZ308458">
    <property type="protein sequence ID" value="KAG8230025.1"/>
    <property type="molecule type" value="Genomic_DNA"/>
</dbReference>
<reference evidence="1" key="1">
    <citation type="submission" date="2013-04" db="EMBL/GenBank/DDBJ databases">
        <authorList>
            <person name="Qu J."/>
            <person name="Murali S.C."/>
            <person name="Bandaranaike D."/>
            <person name="Bellair M."/>
            <person name="Blankenburg K."/>
            <person name="Chao H."/>
            <person name="Dinh H."/>
            <person name="Doddapaneni H."/>
            <person name="Downs B."/>
            <person name="Dugan-Rocha S."/>
            <person name="Elkadiri S."/>
            <person name="Gnanaolivu R.D."/>
            <person name="Hernandez B."/>
            <person name="Javaid M."/>
            <person name="Jayaseelan J.C."/>
            <person name="Lee S."/>
            <person name="Li M."/>
            <person name="Ming W."/>
            <person name="Munidasa M."/>
            <person name="Muniz J."/>
            <person name="Nguyen L."/>
            <person name="Ongeri F."/>
            <person name="Osuji N."/>
            <person name="Pu L.-L."/>
            <person name="Puazo M."/>
            <person name="Qu C."/>
            <person name="Quiroz J."/>
            <person name="Raj R."/>
            <person name="Weissenberger G."/>
            <person name="Xin Y."/>
            <person name="Zou X."/>
            <person name="Han Y."/>
            <person name="Richards S."/>
            <person name="Worley K."/>
            <person name="Muzny D."/>
            <person name="Gibbs R."/>
        </authorList>
    </citation>
    <scope>NUCLEOTIDE SEQUENCE</scope>
    <source>
        <strain evidence="1">Sampled in the wild</strain>
    </source>
</reference>
<accession>A0A8K0KA77</accession>
<reference evidence="1" key="2">
    <citation type="submission" date="2017-10" db="EMBL/GenBank/DDBJ databases">
        <title>Ladona fulva Genome sequencing and assembly.</title>
        <authorList>
            <person name="Murali S."/>
            <person name="Richards S."/>
            <person name="Bandaranaike D."/>
            <person name="Bellair M."/>
            <person name="Blankenburg K."/>
            <person name="Chao H."/>
            <person name="Dinh H."/>
            <person name="Doddapaneni H."/>
            <person name="Dugan-Rocha S."/>
            <person name="Elkadiri S."/>
            <person name="Gnanaolivu R."/>
            <person name="Hernandez B."/>
            <person name="Skinner E."/>
            <person name="Javaid M."/>
            <person name="Lee S."/>
            <person name="Li M."/>
            <person name="Ming W."/>
            <person name="Munidasa M."/>
            <person name="Muniz J."/>
            <person name="Nguyen L."/>
            <person name="Hughes D."/>
            <person name="Osuji N."/>
            <person name="Pu L.-L."/>
            <person name="Puazo M."/>
            <person name="Qu C."/>
            <person name="Quiroz J."/>
            <person name="Raj R."/>
            <person name="Weissenberger G."/>
            <person name="Xin Y."/>
            <person name="Zou X."/>
            <person name="Han Y."/>
            <person name="Worley K."/>
            <person name="Muzny D."/>
            <person name="Gibbs R."/>
        </authorList>
    </citation>
    <scope>NUCLEOTIDE SEQUENCE</scope>
    <source>
        <strain evidence="1">Sampled in the wild</strain>
    </source>
</reference>